<reference evidence="2 3" key="1">
    <citation type="journal article" date="2019" name="Sci. Rep.">
        <title>Orb-weaving spider Araneus ventricosus genome elucidates the spidroin gene catalogue.</title>
        <authorList>
            <person name="Kono N."/>
            <person name="Nakamura H."/>
            <person name="Ohtoshi R."/>
            <person name="Moran D.A.P."/>
            <person name="Shinohara A."/>
            <person name="Yoshida Y."/>
            <person name="Fujiwara M."/>
            <person name="Mori M."/>
            <person name="Tomita M."/>
            <person name="Arakawa K."/>
        </authorList>
    </citation>
    <scope>NUCLEOTIDE SEQUENCE [LARGE SCALE GENOMIC DNA]</scope>
</reference>
<feature type="compositionally biased region" description="Polar residues" evidence="1">
    <location>
        <begin position="30"/>
        <end position="42"/>
    </location>
</feature>
<evidence type="ECO:0000256" key="1">
    <source>
        <dbReference type="SAM" id="MobiDB-lite"/>
    </source>
</evidence>
<gene>
    <name evidence="2" type="ORF">AVEN_32504_1</name>
</gene>
<organism evidence="2 3">
    <name type="scientific">Araneus ventricosus</name>
    <name type="common">Orbweaver spider</name>
    <name type="synonym">Epeira ventricosa</name>
    <dbReference type="NCBI Taxonomy" id="182803"/>
    <lineage>
        <taxon>Eukaryota</taxon>
        <taxon>Metazoa</taxon>
        <taxon>Ecdysozoa</taxon>
        <taxon>Arthropoda</taxon>
        <taxon>Chelicerata</taxon>
        <taxon>Arachnida</taxon>
        <taxon>Araneae</taxon>
        <taxon>Araneomorphae</taxon>
        <taxon>Entelegynae</taxon>
        <taxon>Araneoidea</taxon>
        <taxon>Araneidae</taxon>
        <taxon>Araneus</taxon>
    </lineage>
</organism>
<evidence type="ECO:0000313" key="3">
    <source>
        <dbReference type="Proteomes" id="UP000499080"/>
    </source>
</evidence>
<feature type="region of interest" description="Disordered" evidence="1">
    <location>
        <begin position="13"/>
        <end position="62"/>
    </location>
</feature>
<dbReference type="Proteomes" id="UP000499080">
    <property type="component" value="Unassembled WGS sequence"/>
</dbReference>
<name>A0A4Y2VT22_ARAVE</name>
<feature type="compositionally biased region" description="Low complexity" evidence="1">
    <location>
        <begin position="49"/>
        <end position="62"/>
    </location>
</feature>
<comment type="caution">
    <text evidence="2">The sequence shown here is derived from an EMBL/GenBank/DDBJ whole genome shotgun (WGS) entry which is preliminary data.</text>
</comment>
<protein>
    <submittedName>
        <fullName evidence="2">Uncharacterized protein</fullName>
    </submittedName>
</protein>
<accession>A0A4Y2VT22</accession>
<proteinExistence type="predicted"/>
<keyword evidence="3" id="KW-1185">Reference proteome</keyword>
<sequence>MIIVRVSLGQGRSGNKSLPPLHHYKKATHKTSTSLSHPTSSKLRLHLHSPASRQSSSPGRSWPGSGLLDVSLRVMGGQAACLSFPGVLLFFGRRAGWFPGRQVWSYADRTVSGFSDSPPNKLHH</sequence>
<dbReference type="EMBL" id="BGPR01049942">
    <property type="protein sequence ID" value="GBO26947.1"/>
    <property type="molecule type" value="Genomic_DNA"/>
</dbReference>
<evidence type="ECO:0000313" key="2">
    <source>
        <dbReference type="EMBL" id="GBO26947.1"/>
    </source>
</evidence>
<dbReference type="AlphaFoldDB" id="A0A4Y2VT22"/>